<dbReference type="InterPro" id="IPR049560">
    <property type="entry name" value="MeTrfase_RsmB-F_NOP2_cat"/>
</dbReference>
<dbReference type="PANTHER" id="PTHR22807">
    <property type="entry name" value="NOP2 YEAST -RELATED NOL1/NOP2/FMU SUN DOMAIN-CONTAINING"/>
    <property type="match status" value="1"/>
</dbReference>
<dbReference type="PRINTS" id="PR02008">
    <property type="entry name" value="RCMTFAMILY"/>
</dbReference>
<evidence type="ECO:0000256" key="2">
    <source>
        <dbReference type="ARBA" id="ARBA00022603"/>
    </source>
</evidence>
<evidence type="ECO:0000313" key="8">
    <source>
        <dbReference type="Proteomes" id="UP001208689"/>
    </source>
</evidence>
<dbReference type="PANTHER" id="PTHR22807:SF30">
    <property type="entry name" value="28S RRNA (CYTOSINE(4447)-C(5))-METHYLTRANSFERASE-RELATED"/>
    <property type="match status" value="1"/>
</dbReference>
<dbReference type="Proteomes" id="UP001208689">
    <property type="component" value="Chromosome"/>
</dbReference>
<reference evidence="7" key="1">
    <citation type="submission" date="2022-09" db="EMBL/GenBank/DDBJ databases">
        <title>Actin cytoskeleton and complex cell architecture in an #Asgard archaeon.</title>
        <authorList>
            <person name="Ponce Toledo R.I."/>
            <person name="Schleper C."/>
            <person name="Rodrigues Oliveira T."/>
            <person name="Wollweber F."/>
            <person name="Xu J."/>
            <person name="Rittmann S."/>
            <person name="Klingl A."/>
            <person name="Pilhofer M."/>
        </authorList>
    </citation>
    <scope>NUCLEOTIDE SEQUENCE</scope>
    <source>
        <strain evidence="7">B-35</strain>
    </source>
</reference>
<evidence type="ECO:0000256" key="5">
    <source>
        <dbReference type="ARBA" id="ARBA00022884"/>
    </source>
</evidence>
<keyword evidence="2 7" id="KW-0489">Methyltransferase</keyword>
<evidence type="ECO:0000259" key="6">
    <source>
        <dbReference type="PROSITE" id="PS51686"/>
    </source>
</evidence>
<keyword evidence="5" id="KW-0694">RNA-binding</keyword>
<keyword evidence="8" id="KW-1185">Reference proteome</keyword>
<dbReference type="InterPro" id="IPR029063">
    <property type="entry name" value="SAM-dependent_MTases_sf"/>
</dbReference>
<accession>A0ABY6HQC1</accession>
<dbReference type="GO" id="GO:0008168">
    <property type="term" value="F:methyltransferase activity"/>
    <property type="evidence" value="ECO:0007669"/>
    <property type="project" value="UniProtKB-KW"/>
</dbReference>
<evidence type="ECO:0000256" key="4">
    <source>
        <dbReference type="ARBA" id="ARBA00022691"/>
    </source>
</evidence>
<dbReference type="InterPro" id="IPR001678">
    <property type="entry name" value="MeTrfase_RsmB-F_NOP2_dom"/>
</dbReference>
<gene>
    <name evidence="7" type="ORF">NEF87_001998</name>
</gene>
<keyword evidence="4" id="KW-0949">S-adenosyl-L-methionine</keyword>
<comment type="similarity">
    <text evidence="1">Belongs to the class I-like SAM-binding methyltransferase superfamily. RsmB/NOP family.</text>
</comment>
<dbReference type="InterPro" id="IPR018314">
    <property type="entry name" value="RsmB/NOL1/NOP2-like_CS"/>
</dbReference>
<proteinExistence type="inferred from homology"/>
<protein>
    <submittedName>
        <fullName evidence="7">Ribosomal RNA small subunit methyltransferase B</fullName>
        <ecNumber evidence="7">2.1.1.176</ecNumber>
    </submittedName>
</protein>
<name>A0ABY6HQC1_9ARCH</name>
<dbReference type="InterPro" id="IPR023267">
    <property type="entry name" value="RCMT"/>
</dbReference>
<dbReference type="PROSITE" id="PS01153">
    <property type="entry name" value="NOL1_NOP2_SUN"/>
    <property type="match status" value="1"/>
</dbReference>
<evidence type="ECO:0000256" key="1">
    <source>
        <dbReference type="ARBA" id="ARBA00007494"/>
    </source>
</evidence>
<dbReference type="GO" id="GO:0032259">
    <property type="term" value="P:methylation"/>
    <property type="evidence" value="ECO:0007669"/>
    <property type="project" value="UniProtKB-KW"/>
</dbReference>
<keyword evidence="3 7" id="KW-0808">Transferase</keyword>
<dbReference type="Gene3D" id="3.40.50.150">
    <property type="entry name" value="Vaccinia Virus protein VP39"/>
    <property type="match status" value="1"/>
</dbReference>
<organism evidence="7 8">
    <name type="scientific">Candidatus Lokiarchaeum ossiferum</name>
    <dbReference type="NCBI Taxonomy" id="2951803"/>
    <lineage>
        <taxon>Archaea</taxon>
        <taxon>Promethearchaeati</taxon>
        <taxon>Promethearchaeota</taxon>
        <taxon>Promethearchaeia</taxon>
        <taxon>Promethearchaeales</taxon>
        <taxon>Promethearchaeaceae</taxon>
        <taxon>Candidatus Lokiarchaeum</taxon>
    </lineage>
</organism>
<dbReference type="SUPFAM" id="SSF53335">
    <property type="entry name" value="S-adenosyl-L-methionine-dependent methyltransferases"/>
    <property type="match status" value="1"/>
</dbReference>
<dbReference type="EMBL" id="CP104013">
    <property type="protein sequence ID" value="UYP45713.1"/>
    <property type="molecule type" value="Genomic_DNA"/>
</dbReference>
<dbReference type="PROSITE" id="PS51686">
    <property type="entry name" value="SAM_MT_RSMB_NOP"/>
    <property type="match status" value="1"/>
</dbReference>
<sequence>MKPLALKKCLDILQNYLEYPAYSLESRLHHRDEKQFIDQNTYSEILNDLREIMRWLNKIHFITQKTLRALNLDAITYLQRAELYYSVYCVHWKQIKGFTLQKEFDEFHKTIPDYTHPKWIPLLTQFLEKISHFSWEIALKNKPLPEKISILQAVPSFFVEHLLPVMSEKKIQANAKAMNPFKDQNYIALRIVLDKGKDETALNVIRDECLQFLHRSRIKTKLDPDIPFLIHIPLIQRKLVSKSKFYESKKVIFQDKSAIIACILVDPQPLELILDVSASPGMKTRLIQELTQFQSVIIGGDIRRDRLKATEKLLNQMETPNTHLIQWDGANLPLRIGDNFQQPIFDKILFDAPCSGSGTFLNDPEMKWHQNKHILLKNVIIQEKILKQLKKYIQSGTTLIYTTCSLYPEEGEYQINKLINKPWFKEMKPQPLMKGISPSYSINDSLTAILSSPEKQIIGLGRIFPAKQRSQGFFYAKFKK</sequence>
<dbReference type="EC" id="2.1.1.176" evidence="7"/>
<evidence type="ECO:0000256" key="3">
    <source>
        <dbReference type="ARBA" id="ARBA00022679"/>
    </source>
</evidence>
<dbReference type="Pfam" id="PF01189">
    <property type="entry name" value="Methyltr_RsmB-F"/>
    <property type="match status" value="1"/>
</dbReference>
<feature type="domain" description="SAM-dependent MTase RsmB/NOP-type" evidence="6">
    <location>
        <begin position="177"/>
        <end position="480"/>
    </location>
</feature>
<evidence type="ECO:0000313" key="7">
    <source>
        <dbReference type="EMBL" id="UYP45713.1"/>
    </source>
</evidence>